<comment type="pathway">
    <text evidence="1 6">Purine metabolism; IMP biosynthesis via de novo pathway; N(2)-formyl-N(1)-(5-phospho-D-ribosyl)glycinamide from N(1)-(5-phospho-D-ribosyl)glycinamide (10-formyl THF route): step 1/1.</text>
</comment>
<proteinExistence type="inferred from homology"/>
<feature type="active site" description="Proton donor" evidence="6">
    <location>
        <position position="117"/>
    </location>
</feature>
<feature type="binding site" evidence="6">
    <location>
        <begin position="20"/>
        <end position="22"/>
    </location>
    <ligand>
        <name>N(1)-(5-phospho-beta-D-ribosyl)glycinamide</name>
        <dbReference type="ChEBI" id="CHEBI:143788"/>
    </ligand>
</feature>
<feature type="domain" description="Formyl transferase N-terminal" evidence="7">
    <location>
        <begin position="10"/>
        <end position="187"/>
    </location>
</feature>
<dbReference type="PANTHER" id="PTHR43369:SF2">
    <property type="entry name" value="PHOSPHORIBOSYLGLYCINAMIDE FORMYLTRANSFERASE"/>
    <property type="match status" value="1"/>
</dbReference>
<dbReference type="InterPro" id="IPR002376">
    <property type="entry name" value="Formyl_transf_N"/>
</dbReference>
<dbReference type="STRING" id="56804.BAE46_01280"/>
<dbReference type="CDD" id="cd08645">
    <property type="entry name" value="FMT_core_GART"/>
    <property type="match status" value="1"/>
</dbReference>
<comment type="caution">
    <text evidence="8">The sequence shown here is derived from an EMBL/GenBank/DDBJ whole genome shotgun (WGS) entry which is preliminary data.</text>
</comment>
<dbReference type="InterPro" id="IPR004607">
    <property type="entry name" value="GART"/>
</dbReference>
<dbReference type="PROSITE" id="PS00373">
    <property type="entry name" value="GART"/>
    <property type="match status" value="1"/>
</dbReference>
<reference evidence="8 9" key="2">
    <citation type="journal article" date="2017" name="Antonie Van Leeuwenhoek">
        <title>Rhizobium rhizosphaerae sp. nov., a novel species isolated from rice rhizosphere.</title>
        <authorList>
            <person name="Zhao J.J."/>
            <person name="Zhang J."/>
            <person name="Zhang R.J."/>
            <person name="Zhang C.W."/>
            <person name="Yin H.Q."/>
            <person name="Zhang X.X."/>
        </authorList>
    </citation>
    <scope>NUCLEOTIDE SEQUENCE [LARGE SCALE GENOMIC DNA]</scope>
    <source>
        <strain evidence="8 9">ACAM 611</strain>
    </source>
</reference>
<feature type="binding site" evidence="6">
    <location>
        <begin position="98"/>
        <end position="101"/>
    </location>
    <ligand>
        <name>(6R)-10-formyltetrahydrofolate</name>
        <dbReference type="ChEBI" id="CHEBI:195366"/>
    </ligand>
</feature>
<dbReference type="EC" id="2.1.2.2" evidence="6"/>
<evidence type="ECO:0000313" key="8">
    <source>
        <dbReference type="EMBL" id="GAB55072.1"/>
    </source>
</evidence>
<evidence type="ECO:0000256" key="5">
    <source>
        <dbReference type="ARBA" id="ARBA00047664"/>
    </source>
</evidence>
<dbReference type="GO" id="GO:0004644">
    <property type="term" value="F:phosphoribosylglycinamide formyltransferase activity"/>
    <property type="evidence" value="ECO:0007669"/>
    <property type="project" value="UniProtKB-UniRule"/>
</dbReference>
<dbReference type="HAMAP" id="MF_01930">
    <property type="entry name" value="PurN"/>
    <property type="match status" value="1"/>
</dbReference>
<feature type="binding site" evidence="6">
    <location>
        <position position="73"/>
    </location>
    <ligand>
        <name>(6R)-10-formyltetrahydrofolate</name>
        <dbReference type="ChEBI" id="CHEBI:195366"/>
    </ligand>
</feature>
<evidence type="ECO:0000256" key="3">
    <source>
        <dbReference type="ARBA" id="ARBA00022755"/>
    </source>
</evidence>
<evidence type="ECO:0000256" key="6">
    <source>
        <dbReference type="HAMAP-Rule" id="MF_01930"/>
    </source>
</evidence>
<dbReference type="Proteomes" id="UP000053586">
    <property type="component" value="Unassembled WGS sequence"/>
</dbReference>
<keyword evidence="9" id="KW-1185">Reference proteome</keyword>
<dbReference type="GO" id="GO:0005829">
    <property type="term" value="C:cytosol"/>
    <property type="evidence" value="ECO:0007669"/>
    <property type="project" value="TreeGrafter"/>
</dbReference>
<comment type="catalytic activity">
    <reaction evidence="5 6">
        <text>N(1)-(5-phospho-beta-D-ribosyl)glycinamide + (6R)-10-formyltetrahydrofolate = N(2)-formyl-N(1)-(5-phospho-beta-D-ribosyl)glycinamide + (6S)-5,6,7,8-tetrahydrofolate + H(+)</text>
        <dbReference type="Rhea" id="RHEA:15053"/>
        <dbReference type="ChEBI" id="CHEBI:15378"/>
        <dbReference type="ChEBI" id="CHEBI:57453"/>
        <dbReference type="ChEBI" id="CHEBI:143788"/>
        <dbReference type="ChEBI" id="CHEBI:147286"/>
        <dbReference type="ChEBI" id="CHEBI:195366"/>
        <dbReference type="EC" id="2.1.2.2"/>
    </reaction>
</comment>
<feature type="binding site" evidence="6">
    <location>
        <position position="115"/>
    </location>
    <ligand>
        <name>(6R)-10-formyltetrahydrofolate</name>
        <dbReference type="ChEBI" id="CHEBI:195366"/>
    </ligand>
</feature>
<protein>
    <recommendedName>
        <fullName evidence="6">Phosphoribosylglycinamide formyltransferase</fullName>
        <ecNumber evidence="6">2.1.2.2</ecNumber>
    </recommendedName>
    <alternativeName>
        <fullName evidence="6">5'-phosphoribosylglycinamide transformylase</fullName>
    </alternativeName>
    <alternativeName>
        <fullName evidence="6">GAR transformylase</fullName>
        <shortName evidence="6">GART</shortName>
    </alternativeName>
</protein>
<dbReference type="OrthoDB" id="9806170at2"/>
<evidence type="ECO:0000313" key="9">
    <source>
        <dbReference type="Proteomes" id="UP000053586"/>
    </source>
</evidence>
<dbReference type="PANTHER" id="PTHR43369">
    <property type="entry name" value="PHOSPHORIBOSYLGLYCINAMIDE FORMYLTRANSFERASE"/>
    <property type="match status" value="1"/>
</dbReference>
<comment type="similarity">
    <text evidence="4 6">Belongs to the GART family.</text>
</comment>
<dbReference type="UniPathway" id="UPA00074">
    <property type="reaction ID" value="UER00126"/>
</dbReference>
<dbReference type="RefSeq" id="WP_006003806.1">
    <property type="nucleotide sequence ID" value="NZ_BAET01000007.1"/>
</dbReference>
<organism evidence="8 9">
    <name type="scientific">Glaciecola punicea ACAM 611</name>
    <dbReference type="NCBI Taxonomy" id="1121923"/>
    <lineage>
        <taxon>Bacteria</taxon>
        <taxon>Pseudomonadati</taxon>
        <taxon>Pseudomonadota</taxon>
        <taxon>Gammaproteobacteria</taxon>
        <taxon>Alteromonadales</taxon>
        <taxon>Alteromonadaceae</taxon>
        <taxon>Glaciecola</taxon>
    </lineage>
</organism>
<dbReference type="NCBIfam" id="TIGR00639">
    <property type="entry name" value="PurN"/>
    <property type="match status" value="1"/>
</dbReference>
<dbReference type="InterPro" id="IPR001555">
    <property type="entry name" value="GART_AS"/>
</dbReference>
<evidence type="ECO:0000256" key="4">
    <source>
        <dbReference type="ARBA" id="ARBA00038440"/>
    </source>
</evidence>
<dbReference type="Pfam" id="PF00551">
    <property type="entry name" value="Formyl_trans_N"/>
    <property type="match status" value="1"/>
</dbReference>
<evidence type="ECO:0000256" key="2">
    <source>
        <dbReference type="ARBA" id="ARBA00022679"/>
    </source>
</evidence>
<accession>H5T9U5</accession>
<dbReference type="EMBL" id="BAET01000007">
    <property type="protein sequence ID" value="GAB55072.1"/>
    <property type="molecule type" value="Genomic_DNA"/>
</dbReference>
<name>H5T9U5_9ALTE</name>
<keyword evidence="2 6" id="KW-0808">Transferase</keyword>
<dbReference type="SUPFAM" id="SSF53328">
    <property type="entry name" value="Formyltransferase"/>
    <property type="match status" value="1"/>
</dbReference>
<dbReference type="Gene3D" id="3.40.50.170">
    <property type="entry name" value="Formyl transferase, N-terminal domain"/>
    <property type="match status" value="1"/>
</dbReference>
<dbReference type="InterPro" id="IPR036477">
    <property type="entry name" value="Formyl_transf_N_sf"/>
</dbReference>
<dbReference type="PIRSF" id="PIRSF036480">
    <property type="entry name" value="FormyFH4_hydr"/>
    <property type="match status" value="1"/>
</dbReference>
<evidence type="ECO:0000259" key="7">
    <source>
        <dbReference type="Pfam" id="PF00551"/>
    </source>
</evidence>
<dbReference type="AlphaFoldDB" id="H5T9U5"/>
<dbReference type="eggNOG" id="COG0299">
    <property type="taxonomic scope" value="Bacteria"/>
</dbReference>
<reference evidence="8 9" key="1">
    <citation type="journal article" date="2012" name="J. Bacteriol.">
        <title>Genome sequence of proteorhodopsin-containing sea ice bacterium Glaciecola punicea ACAM 611T.</title>
        <authorList>
            <person name="Qin Q.-L."/>
            <person name="Xie B.-B."/>
            <person name="Shu Y.-L."/>
            <person name="Rong J.-C."/>
            <person name="Zhao D.-L."/>
            <person name="Zhang X.-Y."/>
            <person name="Chen X.-L."/>
            <person name="Zhou B.-C."/>
            <person name="Zhanga Y.-Z."/>
        </authorList>
    </citation>
    <scope>NUCLEOTIDE SEQUENCE [LARGE SCALE GENOMIC DNA]</scope>
    <source>
        <strain evidence="8 9">ACAM 611</strain>
    </source>
</reference>
<comment type="function">
    <text evidence="6">Catalyzes the transfer of a formyl group from 10-formyltetrahydrofolate to 5-phospho-ribosyl-glycinamide (GAR), producing 5-phospho-ribosyl-N-formylglycinamide (FGAR) and tetrahydrofolate.</text>
</comment>
<dbReference type="GO" id="GO:0006189">
    <property type="term" value="P:'de novo' IMP biosynthetic process"/>
    <property type="evidence" value="ECO:0007669"/>
    <property type="project" value="UniProtKB-UniRule"/>
</dbReference>
<gene>
    <name evidence="6 8" type="primary">purN</name>
    <name evidence="8" type="ORF">GPUN_0941</name>
</gene>
<keyword evidence="3 6" id="KW-0658">Purine biosynthesis</keyword>
<evidence type="ECO:0000256" key="1">
    <source>
        <dbReference type="ARBA" id="ARBA00005054"/>
    </source>
</evidence>
<sequence length="241" mass="26653">MVLPVACFPKRIVVLVSGSGSNLQAIINECSGGFINGKVVAVISNVHNVYALERAKFHSIQSLVLDHTAYDSRHKFDEELAAHLTKLAPDLVVLAGFMRILSKAFVSQFHGKMLNIHPSLLPKYPGLYTHKKVIDNKDKQHGASVHFVTAELDGGPVVLQSVIAVCDNDSMPSLRSKLASTEWLIYALAVKWFCQGTLRLQQDKVWFDDDLDFSLSPDNTSAGCTIRINNNKGLKNDEEKH</sequence>
<feature type="site" description="Raises pKa of active site His" evidence="6">
    <location>
        <position position="153"/>
    </location>
</feature>